<keyword evidence="1" id="KW-0132">Cell division</keyword>
<protein>
    <submittedName>
        <fullName evidence="4">Unannotated protein</fullName>
    </submittedName>
</protein>
<gene>
    <name evidence="4" type="ORF">UFOPK3837_00991</name>
</gene>
<evidence type="ECO:0000256" key="3">
    <source>
        <dbReference type="ARBA" id="ARBA00023306"/>
    </source>
</evidence>
<dbReference type="AlphaFoldDB" id="A0A6J7KTT5"/>
<evidence type="ECO:0000313" key="4">
    <source>
        <dbReference type="EMBL" id="CAB4959828.1"/>
    </source>
</evidence>
<dbReference type="Gene3D" id="3.30.110.150">
    <property type="entry name" value="SepF-like protein"/>
    <property type="match status" value="1"/>
</dbReference>
<evidence type="ECO:0000256" key="2">
    <source>
        <dbReference type="ARBA" id="ARBA00023210"/>
    </source>
</evidence>
<dbReference type="InterPro" id="IPR038594">
    <property type="entry name" value="SepF-like_sf"/>
</dbReference>
<keyword evidence="2" id="KW-0717">Septation</keyword>
<dbReference type="PANTHER" id="PTHR35798:SF1">
    <property type="entry name" value="CELL DIVISION PROTEIN SEPF"/>
    <property type="match status" value="1"/>
</dbReference>
<dbReference type="Pfam" id="PF04472">
    <property type="entry name" value="SepF"/>
    <property type="match status" value="1"/>
</dbReference>
<organism evidence="4">
    <name type="scientific">freshwater metagenome</name>
    <dbReference type="NCBI Taxonomy" id="449393"/>
    <lineage>
        <taxon>unclassified sequences</taxon>
        <taxon>metagenomes</taxon>
        <taxon>ecological metagenomes</taxon>
    </lineage>
</organism>
<dbReference type="InterPro" id="IPR023052">
    <property type="entry name" value="Cell_div_SepF"/>
</dbReference>
<dbReference type="GO" id="GO:0000917">
    <property type="term" value="P:division septum assembly"/>
    <property type="evidence" value="ECO:0007669"/>
    <property type="project" value="UniProtKB-KW"/>
</dbReference>
<proteinExistence type="inferred from homology"/>
<sequence length="144" mass="15716">MSVFGKVLDFIGFNQGAKSAPTGPASTSSAPTPLRQAQRLAAVKPRRASGDMSEIYTVEMNTYADCTEVSNNFRQGIPVIVNMGKLSEVDAKSMLNYMLGLRDGLYGHLRRVTTKVWLLSPEHVGVNDEEVSNPSETDDLLIQP</sequence>
<evidence type="ECO:0000256" key="1">
    <source>
        <dbReference type="ARBA" id="ARBA00022618"/>
    </source>
</evidence>
<accession>A0A6J7KTT5</accession>
<dbReference type="PANTHER" id="PTHR35798">
    <property type="entry name" value="CELL DIVISION PROTEIN SEPF"/>
    <property type="match status" value="1"/>
</dbReference>
<keyword evidence="3" id="KW-0131">Cell cycle</keyword>
<dbReference type="EMBL" id="CAFBNO010000058">
    <property type="protein sequence ID" value="CAB4959828.1"/>
    <property type="molecule type" value="Genomic_DNA"/>
</dbReference>
<dbReference type="InterPro" id="IPR007561">
    <property type="entry name" value="Cell_div_SepF/SepF-rel"/>
</dbReference>
<reference evidence="4" key="1">
    <citation type="submission" date="2020-05" db="EMBL/GenBank/DDBJ databases">
        <authorList>
            <person name="Chiriac C."/>
            <person name="Salcher M."/>
            <person name="Ghai R."/>
            <person name="Kavagutti S V."/>
        </authorList>
    </citation>
    <scope>NUCLEOTIDE SEQUENCE</scope>
</reference>
<dbReference type="HAMAP" id="MF_01197">
    <property type="entry name" value="SepF"/>
    <property type="match status" value="1"/>
</dbReference>
<name>A0A6J7KTT5_9ZZZZ</name>